<keyword evidence="1" id="KW-1133">Transmembrane helix</keyword>
<organism evidence="2 3">
    <name type="scientific">Arthrobacter psychrolactophilus</name>
    <dbReference type="NCBI Taxonomy" id="92442"/>
    <lineage>
        <taxon>Bacteria</taxon>
        <taxon>Bacillati</taxon>
        <taxon>Actinomycetota</taxon>
        <taxon>Actinomycetes</taxon>
        <taxon>Micrococcales</taxon>
        <taxon>Micrococcaceae</taxon>
        <taxon>Arthrobacter</taxon>
    </lineage>
</organism>
<feature type="transmembrane region" description="Helical" evidence="1">
    <location>
        <begin position="225"/>
        <end position="245"/>
    </location>
</feature>
<dbReference type="InterPro" id="IPR029058">
    <property type="entry name" value="AB_hydrolase_fold"/>
</dbReference>
<dbReference type="PANTHER" id="PTHR34853">
    <property type="match status" value="1"/>
</dbReference>
<feature type="transmembrane region" description="Helical" evidence="1">
    <location>
        <begin position="54"/>
        <end position="72"/>
    </location>
</feature>
<evidence type="ECO:0008006" key="4">
    <source>
        <dbReference type="Google" id="ProtNLM"/>
    </source>
</evidence>
<dbReference type="GO" id="GO:0016042">
    <property type="term" value="P:lipid catabolic process"/>
    <property type="evidence" value="ECO:0007669"/>
    <property type="project" value="InterPro"/>
</dbReference>
<reference evidence="2 3" key="1">
    <citation type="submission" date="2018-05" db="EMBL/GenBank/DDBJ databases">
        <title>Genetic diversity of glacier-inhabiting Cryobacterium bacteria in China and description of Cryobacterium mengkeensis sp. nov. and Arthrobacter glacialis sp. nov.</title>
        <authorList>
            <person name="Liu Q."/>
            <person name="Xin Y.-H."/>
        </authorList>
    </citation>
    <scope>NUCLEOTIDE SEQUENCE [LARGE SCALE GENOMIC DNA]</scope>
    <source>
        <strain evidence="2 3">B7</strain>
    </source>
</reference>
<comment type="caution">
    <text evidence="2">The sequence shown here is derived from an EMBL/GenBank/DDBJ whole genome shotgun (WGS) entry which is preliminary data.</text>
</comment>
<keyword evidence="1" id="KW-0812">Transmembrane</keyword>
<dbReference type="InterPro" id="IPR005325">
    <property type="entry name" value="DUF308_memb"/>
</dbReference>
<accession>A0A2V5J4Z4</accession>
<feature type="transmembrane region" description="Helical" evidence="1">
    <location>
        <begin position="107"/>
        <end position="127"/>
    </location>
</feature>
<dbReference type="SUPFAM" id="SSF53474">
    <property type="entry name" value="alpha/beta-Hydrolases"/>
    <property type="match status" value="1"/>
</dbReference>
<dbReference type="Pfam" id="PF03583">
    <property type="entry name" value="LIP"/>
    <property type="match status" value="1"/>
</dbReference>
<dbReference type="Pfam" id="PF03729">
    <property type="entry name" value="DUF308"/>
    <property type="match status" value="2"/>
</dbReference>
<name>A0A2V5J4Z4_9MICC</name>
<dbReference type="OrthoDB" id="9798122at2"/>
<sequence length="625" mass="65371">MSQGQQTKRTWAARARAVPGILAKSPWWVALLVGGLCIWLGLTLVTKPLSSLGALTLYAGASFIISGISDLIENEKSGSGGIRMVLGWGWVAAGLVVLVWAGGAMAVLPVFIAASLIVSGVIRAMGAIRGKVRPADERVSAIILALADLIFGVVALAWPDVTLLLVAILFGARTLLFGLGRVWNALAEAITLSRARRRTAATSAVGTASAASTTRPKHFRRWMRVIGAVLSLVLAVAVAGLGAQLRSGAPSVDAFYAAPATVPDEPGQLLRSEPFTTGVPENAKAWRILYTTTGDDSTPAVASAVVLTSLKPASEPRPVITWAHGTTGYSEPCAPSNLPESFDAGALPALDHIVENGWVLVATDYAGLGTKGPQPYLIGQGEARSVLDSVRAAKALDTEQDELTMAEETVVWGHSQGGQAALWTGGLAASYAPDVKISGVSAMAPASDAIGLLANLHTVSIGSVFASYVAAAYADNYPDVSFNEYITPVARTFVREMSTRCLSEPGVLVSAVNALAIDKDRTIFSKDPTTGAMGDRLRENTPVLPISAPLFIAQGAADPLVTPAVQDAYVAARCKAGQELEYKKYEGKDHMGVVSPDSPLIADLLAWTQDRIEGKPATSNCTDLP</sequence>
<protein>
    <recommendedName>
        <fullName evidence="4">Lipase</fullName>
    </recommendedName>
</protein>
<feature type="transmembrane region" description="Helical" evidence="1">
    <location>
        <begin position="21"/>
        <end position="42"/>
    </location>
</feature>
<dbReference type="GO" id="GO:0004806">
    <property type="term" value="F:triacylglycerol lipase activity"/>
    <property type="evidence" value="ECO:0007669"/>
    <property type="project" value="InterPro"/>
</dbReference>
<dbReference type="Proteomes" id="UP000247980">
    <property type="component" value="Unassembled WGS sequence"/>
</dbReference>
<proteinExistence type="predicted"/>
<evidence type="ECO:0000256" key="1">
    <source>
        <dbReference type="SAM" id="Phobius"/>
    </source>
</evidence>
<feature type="transmembrane region" description="Helical" evidence="1">
    <location>
        <begin position="139"/>
        <end position="158"/>
    </location>
</feature>
<evidence type="ECO:0000313" key="2">
    <source>
        <dbReference type="EMBL" id="PYI37490.1"/>
    </source>
</evidence>
<dbReference type="AlphaFoldDB" id="A0A2V5J4Z4"/>
<evidence type="ECO:0000313" key="3">
    <source>
        <dbReference type="Proteomes" id="UP000247980"/>
    </source>
</evidence>
<dbReference type="InterPro" id="IPR005152">
    <property type="entry name" value="Lipase_secreted"/>
</dbReference>
<gene>
    <name evidence="2" type="ORF">CVS30_15210</name>
</gene>
<dbReference type="RefSeq" id="WP_110486405.1">
    <property type="nucleotide sequence ID" value="NZ_QJVC01000021.1"/>
</dbReference>
<feature type="transmembrane region" description="Helical" evidence="1">
    <location>
        <begin position="84"/>
        <end position="101"/>
    </location>
</feature>
<dbReference type="PANTHER" id="PTHR34853:SF1">
    <property type="entry name" value="LIPASE 5"/>
    <property type="match status" value="1"/>
</dbReference>
<keyword evidence="1" id="KW-0472">Membrane</keyword>
<feature type="transmembrane region" description="Helical" evidence="1">
    <location>
        <begin position="164"/>
        <end position="187"/>
    </location>
</feature>
<dbReference type="Gene3D" id="1.10.260.130">
    <property type="match status" value="1"/>
</dbReference>
<dbReference type="EMBL" id="QJVC01000021">
    <property type="protein sequence ID" value="PYI37490.1"/>
    <property type="molecule type" value="Genomic_DNA"/>
</dbReference>
<keyword evidence="3" id="KW-1185">Reference proteome</keyword>
<dbReference type="Gene3D" id="3.40.50.1820">
    <property type="entry name" value="alpha/beta hydrolase"/>
    <property type="match status" value="1"/>
</dbReference>